<dbReference type="PANTHER" id="PTHR33525">
    <property type="match status" value="1"/>
</dbReference>
<dbReference type="Proteomes" id="UP000243207">
    <property type="component" value="Chromosome I"/>
</dbReference>
<reference evidence="3" key="1">
    <citation type="submission" date="2016-10" db="EMBL/GenBank/DDBJ databases">
        <authorList>
            <person name="Varghese N."/>
            <person name="Submissions S."/>
        </authorList>
    </citation>
    <scope>NUCLEOTIDE SEQUENCE [LARGE SCALE GENOMIC DNA]</scope>
    <source>
        <strain evidence="3">NRRL B-51270</strain>
    </source>
</reference>
<feature type="domain" description="HDOD" evidence="1">
    <location>
        <begin position="85"/>
        <end position="275"/>
    </location>
</feature>
<dbReference type="Pfam" id="PF08668">
    <property type="entry name" value="HDOD"/>
    <property type="match status" value="1"/>
</dbReference>
<dbReference type="STRING" id="487184.SAMN05216421_2140"/>
<dbReference type="InterPro" id="IPR013976">
    <property type="entry name" value="HDOD"/>
</dbReference>
<dbReference type="AlphaFoldDB" id="A0A1H1UU14"/>
<accession>A0A1H1UU14</accession>
<organism evidence="2 3">
    <name type="scientific">Halopseudomonas xinjiangensis</name>
    <dbReference type="NCBI Taxonomy" id="487184"/>
    <lineage>
        <taxon>Bacteria</taxon>
        <taxon>Pseudomonadati</taxon>
        <taxon>Pseudomonadota</taxon>
        <taxon>Gammaproteobacteria</taxon>
        <taxon>Pseudomonadales</taxon>
        <taxon>Pseudomonadaceae</taxon>
        <taxon>Halopseudomonas</taxon>
    </lineage>
</organism>
<evidence type="ECO:0000259" key="1">
    <source>
        <dbReference type="PROSITE" id="PS51833"/>
    </source>
</evidence>
<dbReference type="EMBL" id="LT629736">
    <property type="protein sequence ID" value="SDS76032.1"/>
    <property type="molecule type" value="Genomic_DNA"/>
</dbReference>
<dbReference type="PROSITE" id="PS51833">
    <property type="entry name" value="HDOD"/>
    <property type="match status" value="1"/>
</dbReference>
<proteinExistence type="predicted"/>
<dbReference type="Gene3D" id="1.10.3210.10">
    <property type="entry name" value="Hypothetical protein af1432"/>
    <property type="match status" value="1"/>
</dbReference>
<sequence length="336" mass="36859">MWTRFKALFVSLPRTAAVLRGTSSASRAQRAPVEHSQGADIEQAFLGLLLGVHSPLPLALNQFELASIRRLESIADSALKDHALIPRVPAILPRLLTSFRDPATSSRDLAELVGRDLVSVSEVMRLANSPFYRRSSDARSLEQAVLVLGQRGLRQMVANIMLKPVYNSRRGHFSSIAAPLLWGQAEKTAAISAALAREEGDPDEFSAYLAGLSSNLGLLIGARVLDSLFDGSETPSSQLFRAQWLQASRRLTARVARAWDFPEPARDALASLQLDADVLLPACGRRLYSAERFSQYHGLLSRGRLPGSEGTSPRRLAHAEHFSIAMQTLARFDRRA</sequence>
<evidence type="ECO:0000313" key="3">
    <source>
        <dbReference type="Proteomes" id="UP000243207"/>
    </source>
</evidence>
<dbReference type="PANTHER" id="PTHR33525:SF6">
    <property type="entry name" value="HDOD DOMAIN-CONTAINING PROTEIN"/>
    <property type="match status" value="1"/>
</dbReference>
<dbReference type="InterPro" id="IPR052340">
    <property type="entry name" value="RNase_Y/CdgJ"/>
</dbReference>
<dbReference type="SUPFAM" id="SSF109604">
    <property type="entry name" value="HD-domain/PDEase-like"/>
    <property type="match status" value="1"/>
</dbReference>
<protein>
    <submittedName>
        <fullName evidence="2">HD-like signal output (HDOD) domain, no enzymatic activity</fullName>
    </submittedName>
</protein>
<gene>
    <name evidence="2" type="ORF">SAMN05216421_2140</name>
</gene>
<name>A0A1H1UU14_9GAMM</name>
<keyword evidence="3" id="KW-1185">Reference proteome</keyword>
<evidence type="ECO:0000313" key="2">
    <source>
        <dbReference type="EMBL" id="SDS76032.1"/>
    </source>
</evidence>